<dbReference type="Pfam" id="PF00005">
    <property type="entry name" value="ABC_tran"/>
    <property type="match status" value="1"/>
</dbReference>
<gene>
    <name evidence="6" type="primary">urtD</name>
    <name evidence="6" type="ORF">JQ619_31385</name>
</gene>
<dbReference type="PROSITE" id="PS50893">
    <property type="entry name" value="ABC_TRANSPORTER_2"/>
    <property type="match status" value="1"/>
</dbReference>
<keyword evidence="2" id="KW-0547">Nucleotide-binding</keyword>
<name>A0ABS5GG05_9BRAD</name>
<dbReference type="InterPro" id="IPR027417">
    <property type="entry name" value="P-loop_NTPase"/>
</dbReference>
<evidence type="ECO:0000259" key="5">
    <source>
        <dbReference type="PROSITE" id="PS50893"/>
    </source>
</evidence>
<evidence type="ECO:0000256" key="2">
    <source>
        <dbReference type="ARBA" id="ARBA00022741"/>
    </source>
</evidence>
<dbReference type="EMBL" id="JAFCLK010000038">
    <property type="protein sequence ID" value="MBR1140271.1"/>
    <property type="molecule type" value="Genomic_DNA"/>
</dbReference>
<reference evidence="7" key="1">
    <citation type="journal article" date="2021" name="ISME J.">
        <title>Evolutionary origin and ecological implication of a unique nif island in free-living Bradyrhizobium lineages.</title>
        <authorList>
            <person name="Tao J."/>
        </authorList>
    </citation>
    <scope>NUCLEOTIDE SEQUENCE [LARGE SCALE GENOMIC DNA]</scope>
    <source>
        <strain evidence="7">SZCCT0094</strain>
    </source>
</reference>
<dbReference type="PANTHER" id="PTHR45772:SF8">
    <property type="entry name" value="HIGH-AFFINITY BRANCHED-CHAIN AMINO ACID TRANSPORT ATP-BINDING PROTEIN"/>
    <property type="match status" value="1"/>
</dbReference>
<dbReference type="InterPro" id="IPR003593">
    <property type="entry name" value="AAA+_ATPase"/>
</dbReference>
<sequence>MAQAALTIDGLSVDFEGFKAVNGVSMIVEDGELRVLLGANGAGKTTLMDLISGKTKSTGGRVFVHDTEITNWEEHKIARAGIGRKFQIPSVFKELTVRRNLEVASCKNPGVFANLGFGFSAKAKIDEVLELIGLTEEAGQVAAYLSHGQTQWLELGLLITQDPKIILLDEPTAGMTQAETHKTSLIVNNLKGRHTIIVVEHDMAFVREIAERITVLHLGQVLAEGSVAEIENDPKVRAAYLGSKGIT</sequence>
<proteinExistence type="predicted"/>
<dbReference type="Proteomes" id="UP001314635">
    <property type="component" value="Unassembled WGS sequence"/>
</dbReference>
<dbReference type="SMART" id="SM00382">
    <property type="entry name" value="AAA"/>
    <property type="match status" value="1"/>
</dbReference>
<accession>A0ABS5GG05</accession>
<comment type="caution">
    <text evidence="6">The sequence shown here is derived from an EMBL/GenBank/DDBJ whole genome shotgun (WGS) entry which is preliminary data.</text>
</comment>
<feature type="domain" description="ABC transporter" evidence="5">
    <location>
        <begin position="6"/>
        <end position="243"/>
    </location>
</feature>
<dbReference type="NCBIfam" id="TIGR03411">
    <property type="entry name" value="urea_trans_UrtD"/>
    <property type="match status" value="1"/>
</dbReference>
<evidence type="ECO:0000256" key="3">
    <source>
        <dbReference type="ARBA" id="ARBA00022840"/>
    </source>
</evidence>
<keyword evidence="7" id="KW-1185">Reference proteome</keyword>
<evidence type="ECO:0000256" key="1">
    <source>
        <dbReference type="ARBA" id="ARBA00022448"/>
    </source>
</evidence>
<dbReference type="CDD" id="cd03219">
    <property type="entry name" value="ABC_Mj1267_LivG_branched"/>
    <property type="match status" value="1"/>
</dbReference>
<dbReference type="InterPro" id="IPR051120">
    <property type="entry name" value="ABC_AA/LPS_Transport"/>
</dbReference>
<dbReference type="InterPro" id="IPR003439">
    <property type="entry name" value="ABC_transporter-like_ATP-bd"/>
</dbReference>
<keyword evidence="3 6" id="KW-0067">ATP-binding</keyword>
<dbReference type="InterPro" id="IPR017781">
    <property type="entry name" value="ABC_transptr_urea_ATP-bd_UrtD"/>
</dbReference>
<evidence type="ECO:0000256" key="4">
    <source>
        <dbReference type="ARBA" id="ARBA00024722"/>
    </source>
</evidence>
<evidence type="ECO:0000313" key="6">
    <source>
        <dbReference type="EMBL" id="MBR1140271.1"/>
    </source>
</evidence>
<dbReference type="SUPFAM" id="SSF52540">
    <property type="entry name" value="P-loop containing nucleoside triphosphate hydrolases"/>
    <property type="match status" value="1"/>
</dbReference>
<dbReference type="Gene3D" id="3.40.50.300">
    <property type="entry name" value="P-loop containing nucleotide triphosphate hydrolases"/>
    <property type="match status" value="1"/>
</dbReference>
<dbReference type="PANTHER" id="PTHR45772">
    <property type="entry name" value="CONSERVED COMPONENT OF ABC TRANSPORTER FOR NATURAL AMINO ACIDS-RELATED"/>
    <property type="match status" value="1"/>
</dbReference>
<dbReference type="Pfam" id="PF12399">
    <property type="entry name" value="BCA_ABC_TP_C"/>
    <property type="match status" value="1"/>
</dbReference>
<protein>
    <submittedName>
        <fullName evidence="6">Urea ABC transporter ATP-binding protein UrtD</fullName>
    </submittedName>
</protein>
<dbReference type="InterPro" id="IPR032823">
    <property type="entry name" value="BCA_ABC_TP_C"/>
</dbReference>
<dbReference type="RefSeq" id="WP_012042179.1">
    <property type="nucleotide sequence ID" value="NZ_JABFDP010000027.1"/>
</dbReference>
<organism evidence="6 7">
    <name type="scientific">Bradyrhizobium denitrificans</name>
    <dbReference type="NCBI Taxonomy" id="2734912"/>
    <lineage>
        <taxon>Bacteria</taxon>
        <taxon>Pseudomonadati</taxon>
        <taxon>Pseudomonadota</taxon>
        <taxon>Alphaproteobacteria</taxon>
        <taxon>Hyphomicrobiales</taxon>
        <taxon>Nitrobacteraceae</taxon>
        <taxon>Bradyrhizobium</taxon>
    </lineage>
</organism>
<keyword evidence="1" id="KW-0813">Transport</keyword>
<comment type="function">
    <text evidence="4">Involved in beta-(1--&gt;2)glucan export. Transmembrane domains (TMD) form a pore in the inner membrane and the ATP-binding domain (NBD) is responsible for energy generation.</text>
</comment>
<evidence type="ECO:0000313" key="7">
    <source>
        <dbReference type="Proteomes" id="UP001314635"/>
    </source>
</evidence>
<dbReference type="GO" id="GO:0005524">
    <property type="term" value="F:ATP binding"/>
    <property type="evidence" value="ECO:0007669"/>
    <property type="project" value="UniProtKB-KW"/>
</dbReference>